<sequence>MCRNYIYLGIWIKYLTITISLVTTITINAEKYDSAHSFSNIQRLRVTENTRVTI</sequence>
<organism evidence="2 3">
    <name type="scientific">Candidatus Nitrosocosmicus arcticus</name>
    <dbReference type="NCBI Taxonomy" id="2035267"/>
    <lineage>
        <taxon>Archaea</taxon>
        <taxon>Nitrososphaerota</taxon>
        <taxon>Nitrososphaeria</taxon>
        <taxon>Nitrososphaerales</taxon>
        <taxon>Nitrososphaeraceae</taxon>
        <taxon>Candidatus Nitrosocosmicus</taxon>
    </lineage>
</organism>
<keyword evidence="1" id="KW-0812">Transmembrane</keyword>
<keyword evidence="3" id="KW-1185">Reference proteome</keyword>
<comment type="caution">
    <text evidence="2">The sequence shown here is derived from an EMBL/GenBank/DDBJ whole genome shotgun (WGS) entry which is preliminary data.</text>
</comment>
<feature type="transmembrane region" description="Helical" evidence="1">
    <location>
        <begin position="6"/>
        <end position="27"/>
    </location>
</feature>
<evidence type="ECO:0000256" key="1">
    <source>
        <dbReference type="SAM" id="Phobius"/>
    </source>
</evidence>
<dbReference type="EMBL" id="VOAH01000001">
    <property type="protein sequence ID" value="TVP41972.1"/>
    <property type="molecule type" value="Genomic_DNA"/>
</dbReference>
<keyword evidence="1" id="KW-0472">Membrane</keyword>
<evidence type="ECO:0000313" key="3">
    <source>
        <dbReference type="Proteomes" id="UP000315289"/>
    </source>
</evidence>
<proteinExistence type="predicted"/>
<accession>A0A557SZD9</accession>
<gene>
    <name evidence="2" type="ORF">NARC_10378</name>
</gene>
<keyword evidence="1" id="KW-1133">Transmembrane helix</keyword>
<dbReference type="Proteomes" id="UP000315289">
    <property type="component" value="Unassembled WGS sequence"/>
</dbReference>
<name>A0A557SZD9_9ARCH</name>
<protein>
    <submittedName>
        <fullName evidence="2">Uncharacterized protein</fullName>
    </submittedName>
</protein>
<evidence type="ECO:0000313" key="2">
    <source>
        <dbReference type="EMBL" id="TVP41972.1"/>
    </source>
</evidence>
<dbReference type="AlphaFoldDB" id="A0A557SZD9"/>
<reference evidence="2 3" key="1">
    <citation type="journal article" date="2019" name="Front. Microbiol.">
        <title>Ammonia Oxidation by the Arctic Terrestrial Thaumarchaeote Candidatus Nitrosocosmicus arcticus Is Stimulated by Increasing Temperatures.</title>
        <authorList>
            <person name="Alves R.J.E."/>
            <person name="Kerou M."/>
            <person name="Zappe A."/>
            <person name="Bittner R."/>
            <person name="Abby S.S."/>
            <person name="Schmidt H.A."/>
            <person name="Pfeifer K."/>
            <person name="Schleper C."/>
        </authorList>
    </citation>
    <scope>NUCLEOTIDE SEQUENCE [LARGE SCALE GENOMIC DNA]</scope>
    <source>
        <strain evidence="2 3">Kfb</strain>
    </source>
</reference>